<dbReference type="AlphaFoldDB" id="A0A6J6CQW4"/>
<dbReference type="Gene3D" id="2.70.70.10">
    <property type="entry name" value="Glucose Permease (Domain IIA)"/>
    <property type="match status" value="1"/>
</dbReference>
<dbReference type="EMBL" id="CAEZZV010000002">
    <property type="protein sequence ID" value="CAB4767003.1"/>
    <property type="molecule type" value="Genomic_DNA"/>
</dbReference>
<organism evidence="4">
    <name type="scientific">freshwater metagenome</name>
    <dbReference type="NCBI Taxonomy" id="449393"/>
    <lineage>
        <taxon>unclassified sequences</taxon>
        <taxon>metagenomes</taxon>
        <taxon>ecological metagenomes</taxon>
    </lineage>
</organism>
<dbReference type="Pfam" id="PF01551">
    <property type="entry name" value="Peptidase_M23"/>
    <property type="match status" value="1"/>
</dbReference>
<evidence type="ECO:0000313" key="7">
    <source>
        <dbReference type="EMBL" id="CAB4767003.1"/>
    </source>
</evidence>
<evidence type="ECO:0000313" key="10">
    <source>
        <dbReference type="EMBL" id="CAB5109169.1"/>
    </source>
</evidence>
<evidence type="ECO:0000259" key="2">
    <source>
        <dbReference type="Pfam" id="PF01471"/>
    </source>
</evidence>
<evidence type="ECO:0000259" key="3">
    <source>
        <dbReference type="Pfam" id="PF01551"/>
    </source>
</evidence>
<dbReference type="Gene3D" id="1.10.101.10">
    <property type="entry name" value="PGBD-like superfamily/PGBD"/>
    <property type="match status" value="4"/>
</dbReference>
<dbReference type="EMBL" id="CAEZUK010000001">
    <property type="protein sequence ID" value="CAB4588540.1"/>
    <property type="molecule type" value="Genomic_DNA"/>
</dbReference>
<proteinExistence type="predicted"/>
<dbReference type="SUPFAM" id="SSF47090">
    <property type="entry name" value="PGBD-like"/>
    <property type="match status" value="4"/>
</dbReference>
<dbReference type="EMBL" id="CAFBNZ010000001">
    <property type="protein sequence ID" value="CAB4966056.1"/>
    <property type="molecule type" value="Genomic_DNA"/>
</dbReference>
<feature type="domain" description="Peptidoglycan binding-like" evidence="2">
    <location>
        <begin position="222"/>
        <end position="279"/>
    </location>
</feature>
<dbReference type="InterPro" id="IPR016047">
    <property type="entry name" value="M23ase_b-sheet_dom"/>
</dbReference>
<dbReference type="InterPro" id="IPR011055">
    <property type="entry name" value="Dup_hybrid_motif"/>
</dbReference>
<dbReference type="PANTHER" id="PTHR21666:SF270">
    <property type="entry name" value="MUREIN HYDROLASE ACTIVATOR ENVC"/>
    <property type="match status" value="1"/>
</dbReference>
<feature type="domain" description="Peptidoglycan binding-like" evidence="2">
    <location>
        <begin position="293"/>
        <end position="349"/>
    </location>
</feature>
<sequence>MLVSVLVFAPVANAQSAQSSQTNQNSQGPLSLQSSLKLGARGSAVVALQQALITRGVAVVGGADGIFGKATRKALKTFQSNNELIPDGQLNSTTAYLLGLGPIPTLPQRGQRGIAVTQLQQALINSSVSFKGGADGIFGGATAAAITAFQTSHGIKVTGVVNLTTAIALGLVPGSRPLSAQPTTTTTVAPTTTTVAPTTTTVAPTTTTTVPIVAVFATVGQTGENVKTLQKALLTSGVTLRGGADGKFGSATTAAIKEFQTALRIASTGIVDQLTAQLLGLVAGPAFPKLGDSGSSVAKMQTLLLGAAITVPGGADGKFGPATQKAIAAYQRTQGFATTGIVDLLTALALGVIPGRIVTSVPTTSTSVPPTTTPPALPALKVIVFPVLGPCWFGDTWQAPRSGGRQHQGVDIIAKSGTPLYAANNGRISRQSFDRVGSLGGNTITLTAADGTYFYYAHLSTFADGIAVGSEVVAGQVIGYVGSTGSSSTPHLHFEYHPYGGAAVNPYPAVKAVDGCKTTTPPTTIPPTTTIAPTTTITPKTTKAA</sequence>
<dbReference type="SUPFAM" id="SSF51261">
    <property type="entry name" value="Duplicated hybrid motif"/>
    <property type="match status" value="1"/>
</dbReference>
<evidence type="ECO:0000313" key="4">
    <source>
        <dbReference type="EMBL" id="CAB4553667.1"/>
    </source>
</evidence>
<dbReference type="InterPro" id="IPR036366">
    <property type="entry name" value="PGBDSf"/>
</dbReference>
<reference evidence="4" key="1">
    <citation type="submission" date="2020-05" db="EMBL/GenBank/DDBJ databases">
        <authorList>
            <person name="Chiriac C."/>
            <person name="Salcher M."/>
            <person name="Ghai R."/>
            <person name="Kavagutti S V."/>
        </authorList>
    </citation>
    <scope>NUCLEOTIDE SEQUENCE</scope>
</reference>
<evidence type="ECO:0000313" key="5">
    <source>
        <dbReference type="EMBL" id="CAB4588540.1"/>
    </source>
</evidence>
<dbReference type="EMBL" id="CAEZSL010000208">
    <property type="protein sequence ID" value="CAB4553667.1"/>
    <property type="molecule type" value="Genomic_DNA"/>
</dbReference>
<evidence type="ECO:0000313" key="8">
    <source>
        <dbReference type="EMBL" id="CAB4966056.1"/>
    </source>
</evidence>
<protein>
    <submittedName>
        <fullName evidence="4">Unannotated protein</fullName>
    </submittedName>
</protein>
<dbReference type="GO" id="GO:0004222">
    <property type="term" value="F:metalloendopeptidase activity"/>
    <property type="evidence" value="ECO:0007669"/>
    <property type="project" value="TreeGrafter"/>
</dbReference>
<dbReference type="Pfam" id="PF01471">
    <property type="entry name" value="PG_binding_1"/>
    <property type="match status" value="4"/>
</dbReference>
<evidence type="ECO:0000313" key="6">
    <source>
        <dbReference type="EMBL" id="CAB4621367.1"/>
    </source>
</evidence>
<dbReference type="InterPro" id="IPR050570">
    <property type="entry name" value="Cell_wall_metabolism_enzyme"/>
</dbReference>
<dbReference type="CDD" id="cd12797">
    <property type="entry name" value="M23_peptidase"/>
    <property type="match status" value="1"/>
</dbReference>
<accession>A0A6J6CQW4</accession>
<dbReference type="InterPro" id="IPR036365">
    <property type="entry name" value="PGBD-like_sf"/>
</dbReference>
<evidence type="ECO:0000256" key="1">
    <source>
        <dbReference type="SAM" id="MobiDB-lite"/>
    </source>
</evidence>
<dbReference type="InterPro" id="IPR002477">
    <property type="entry name" value="Peptidoglycan-bd-like"/>
</dbReference>
<feature type="domain" description="Peptidoglycan binding-like" evidence="2">
    <location>
        <begin position="114"/>
        <end position="169"/>
    </location>
</feature>
<feature type="domain" description="Peptidoglycan binding-like" evidence="2">
    <location>
        <begin position="41"/>
        <end position="97"/>
    </location>
</feature>
<gene>
    <name evidence="4" type="ORF">UFOPK1421_01451</name>
    <name evidence="5" type="ORF">UFOPK1820_00011</name>
    <name evidence="6" type="ORF">UFOPK1960_00041</name>
    <name evidence="7" type="ORF">UFOPK2921_00028</name>
    <name evidence="8" type="ORF">UFOPK3889_00015</name>
    <name evidence="9" type="ORF">UFOPK4275_00024</name>
    <name evidence="10" type="ORF">UFOPK4422_00069</name>
</gene>
<dbReference type="PANTHER" id="PTHR21666">
    <property type="entry name" value="PEPTIDASE-RELATED"/>
    <property type="match status" value="1"/>
</dbReference>
<name>A0A6J6CQW4_9ZZZZ</name>
<feature type="region of interest" description="Disordered" evidence="1">
    <location>
        <begin position="521"/>
        <end position="545"/>
    </location>
</feature>
<feature type="domain" description="M23ase beta-sheet core" evidence="3">
    <location>
        <begin position="406"/>
        <end position="506"/>
    </location>
</feature>
<dbReference type="EMBL" id="CAFBRX010000003">
    <property type="protein sequence ID" value="CAB5109169.1"/>
    <property type="molecule type" value="Genomic_DNA"/>
</dbReference>
<dbReference type="EMBL" id="CAFBQJ010000002">
    <property type="protein sequence ID" value="CAB5043832.1"/>
    <property type="molecule type" value="Genomic_DNA"/>
</dbReference>
<dbReference type="EMBL" id="CAEZVL010000002">
    <property type="protein sequence ID" value="CAB4621367.1"/>
    <property type="molecule type" value="Genomic_DNA"/>
</dbReference>
<evidence type="ECO:0000313" key="9">
    <source>
        <dbReference type="EMBL" id="CAB5043832.1"/>
    </source>
</evidence>